<dbReference type="FunFam" id="3.40.50.720:FF:000090">
    <property type="entry name" value="NADP-dependent mannitol dehydrogenase"/>
    <property type="match status" value="1"/>
</dbReference>
<dbReference type="AlphaFoldDB" id="A0AAV5QW15"/>
<name>A0AAV5QW15_PICKL</name>
<evidence type="ECO:0000313" key="4">
    <source>
        <dbReference type="EMBL" id="GMM43428.1"/>
    </source>
</evidence>
<evidence type="ECO:0000256" key="3">
    <source>
        <dbReference type="ARBA" id="ARBA00023002"/>
    </source>
</evidence>
<dbReference type="Pfam" id="PF13561">
    <property type="entry name" value="adh_short_C2"/>
    <property type="match status" value="1"/>
</dbReference>
<dbReference type="PRINTS" id="PR00080">
    <property type="entry name" value="SDRFAMILY"/>
</dbReference>
<dbReference type="GO" id="GO:0044281">
    <property type="term" value="P:small molecule metabolic process"/>
    <property type="evidence" value="ECO:0007669"/>
    <property type="project" value="UniProtKB-ARBA"/>
</dbReference>
<dbReference type="InterPro" id="IPR036291">
    <property type="entry name" value="NAD(P)-bd_dom_sf"/>
</dbReference>
<dbReference type="PANTHER" id="PTHR43008:SF14">
    <property type="entry name" value="DEHYDROGENASE ARBD, PUTATIVE-RELATED"/>
    <property type="match status" value="1"/>
</dbReference>
<keyword evidence="5" id="KW-1185">Reference proteome</keyword>
<accession>A0AAV5QW15</accession>
<sequence>MFKTREIPNITKTTNELFSLTDKTCVITGGSSGIGLEIVKGFASMNGNIVIIYNSTPVDELIKEISEEFPKIKITSYQCNLNNVKEIEEMIQSIIKEFGKIDIFIANAGIGWLNGGINDFKSKDELVNNWEKFIKIDLSSVYYCCAFIGKVFAKQGFGSLILTSSMSGYIINIPQLQTPYNVVKAGIRQLSKSLSIEWSNIGNGKIRVNSVSPGYVKTKLVEKMDPQLVNQWSNSIPLGRMANPKEIVGAYVYLASDASSYTTGTDIIVDGGYTSV</sequence>
<comment type="caution">
    <text evidence="4">The sequence shown here is derived from an EMBL/GenBank/DDBJ whole genome shotgun (WGS) entry which is preliminary data.</text>
</comment>
<evidence type="ECO:0000256" key="2">
    <source>
        <dbReference type="ARBA" id="ARBA00022857"/>
    </source>
</evidence>
<keyword evidence="2" id="KW-0521">NADP</keyword>
<keyword evidence="3" id="KW-0560">Oxidoreductase</keyword>
<dbReference type="Gene3D" id="3.40.50.720">
    <property type="entry name" value="NAD(P)-binding Rossmann-like Domain"/>
    <property type="match status" value="1"/>
</dbReference>
<dbReference type="PANTHER" id="PTHR43008">
    <property type="entry name" value="BENZIL REDUCTASE"/>
    <property type="match status" value="1"/>
</dbReference>
<dbReference type="PRINTS" id="PR00081">
    <property type="entry name" value="GDHRDH"/>
</dbReference>
<evidence type="ECO:0000313" key="5">
    <source>
        <dbReference type="Proteomes" id="UP001378960"/>
    </source>
</evidence>
<dbReference type="InterPro" id="IPR002347">
    <property type="entry name" value="SDR_fam"/>
</dbReference>
<dbReference type="EMBL" id="BTGB01000001">
    <property type="protein sequence ID" value="GMM43428.1"/>
    <property type="molecule type" value="Genomic_DNA"/>
</dbReference>
<dbReference type="GO" id="GO:0050085">
    <property type="term" value="F:mannitol 2-dehydrogenase (NADP+) activity"/>
    <property type="evidence" value="ECO:0007669"/>
    <property type="project" value="UniProtKB-ARBA"/>
</dbReference>
<dbReference type="GO" id="GO:0005975">
    <property type="term" value="P:carbohydrate metabolic process"/>
    <property type="evidence" value="ECO:0007669"/>
    <property type="project" value="UniProtKB-ARBA"/>
</dbReference>
<comment type="similarity">
    <text evidence="1">Belongs to the short-chain dehydrogenases/reductases (SDR) family.</text>
</comment>
<proteinExistence type="inferred from homology"/>
<protein>
    <submittedName>
        <fullName evidence="4">Uncharacterized protein</fullName>
    </submittedName>
</protein>
<reference evidence="4 5" key="1">
    <citation type="journal article" date="2023" name="Elife">
        <title>Identification of key yeast species and microbe-microbe interactions impacting larval growth of Drosophila in the wild.</title>
        <authorList>
            <person name="Mure A."/>
            <person name="Sugiura Y."/>
            <person name="Maeda R."/>
            <person name="Honda K."/>
            <person name="Sakurai N."/>
            <person name="Takahashi Y."/>
            <person name="Watada M."/>
            <person name="Katoh T."/>
            <person name="Gotoh A."/>
            <person name="Gotoh Y."/>
            <person name="Taniguchi I."/>
            <person name="Nakamura K."/>
            <person name="Hayashi T."/>
            <person name="Katayama T."/>
            <person name="Uemura T."/>
            <person name="Hattori Y."/>
        </authorList>
    </citation>
    <scope>NUCLEOTIDE SEQUENCE [LARGE SCALE GENOMIC DNA]</scope>
    <source>
        <strain evidence="4 5">PK-24</strain>
    </source>
</reference>
<dbReference type="SUPFAM" id="SSF51735">
    <property type="entry name" value="NAD(P)-binding Rossmann-fold domains"/>
    <property type="match status" value="1"/>
</dbReference>
<gene>
    <name evidence="4" type="ORF">DAPK24_000030</name>
</gene>
<organism evidence="4 5">
    <name type="scientific">Pichia kluyveri</name>
    <name type="common">Yeast</name>
    <dbReference type="NCBI Taxonomy" id="36015"/>
    <lineage>
        <taxon>Eukaryota</taxon>
        <taxon>Fungi</taxon>
        <taxon>Dikarya</taxon>
        <taxon>Ascomycota</taxon>
        <taxon>Saccharomycotina</taxon>
        <taxon>Pichiomycetes</taxon>
        <taxon>Pichiales</taxon>
        <taxon>Pichiaceae</taxon>
        <taxon>Pichia</taxon>
    </lineage>
</organism>
<dbReference type="Proteomes" id="UP001378960">
    <property type="component" value="Unassembled WGS sequence"/>
</dbReference>
<evidence type="ECO:0000256" key="1">
    <source>
        <dbReference type="ARBA" id="ARBA00006484"/>
    </source>
</evidence>
<dbReference type="GO" id="GO:0050664">
    <property type="term" value="F:oxidoreductase activity, acting on NAD(P)H, oxygen as acceptor"/>
    <property type="evidence" value="ECO:0007669"/>
    <property type="project" value="TreeGrafter"/>
</dbReference>